<dbReference type="GO" id="GO:0016887">
    <property type="term" value="F:ATP hydrolysis activity"/>
    <property type="evidence" value="ECO:0007669"/>
    <property type="project" value="InterPro"/>
</dbReference>
<dbReference type="FunFam" id="3.40.50.300:FF:000640">
    <property type="entry name" value="MoxR family ATPase"/>
    <property type="match status" value="1"/>
</dbReference>
<dbReference type="PANTHER" id="PTHR42759">
    <property type="entry name" value="MOXR FAMILY PROTEIN"/>
    <property type="match status" value="1"/>
</dbReference>
<gene>
    <name evidence="6" type="ORF">H074_19482</name>
</gene>
<dbReference type="Gene3D" id="1.10.8.80">
    <property type="entry name" value="Magnesium chelatase subunit I, C-Terminal domain"/>
    <property type="match status" value="1"/>
</dbReference>
<reference evidence="6 7" key="1">
    <citation type="journal article" date="2013" name="Genome Announc.">
        <title>Draft Genome Sequence of Amycolatopsis decaplanina Strain DSM 44594T.</title>
        <authorList>
            <person name="Kaur N."/>
            <person name="Kumar S."/>
            <person name="Bala M."/>
            <person name="Raghava G.P."/>
            <person name="Mayilraj S."/>
        </authorList>
    </citation>
    <scope>NUCLEOTIDE SEQUENCE [LARGE SCALE GENOMIC DNA]</scope>
    <source>
        <strain evidence="6 7">DSM 44594</strain>
    </source>
</reference>
<evidence type="ECO:0000313" key="6">
    <source>
        <dbReference type="EMBL" id="EME57405.1"/>
    </source>
</evidence>
<dbReference type="GO" id="GO:0005524">
    <property type="term" value="F:ATP binding"/>
    <property type="evidence" value="ECO:0007669"/>
    <property type="project" value="UniProtKB-KW"/>
</dbReference>
<comment type="caution">
    <text evidence="6">The sequence shown here is derived from an EMBL/GenBank/DDBJ whole genome shotgun (WGS) entry which is preliminary data.</text>
</comment>
<proteinExistence type="inferred from homology"/>
<dbReference type="InterPro" id="IPR027417">
    <property type="entry name" value="P-loop_NTPase"/>
</dbReference>
<feature type="domain" description="ChlI/MoxR AAA lid" evidence="5">
    <location>
        <begin position="251"/>
        <end position="322"/>
    </location>
</feature>
<dbReference type="AlphaFoldDB" id="M2Y730"/>
<dbReference type="RefSeq" id="WP_007031748.1">
    <property type="nucleotide sequence ID" value="NZ_AOHO01000058.1"/>
</dbReference>
<evidence type="ECO:0000256" key="3">
    <source>
        <dbReference type="ARBA" id="ARBA00061607"/>
    </source>
</evidence>
<keyword evidence="1" id="KW-0547">Nucleotide-binding</keyword>
<evidence type="ECO:0000313" key="7">
    <source>
        <dbReference type="Proteomes" id="UP000054226"/>
    </source>
</evidence>
<keyword evidence="7" id="KW-1185">Reference proteome</keyword>
<evidence type="ECO:0000259" key="4">
    <source>
        <dbReference type="Pfam" id="PF07726"/>
    </source>
</evidence>
<organism evidence="6 7">
    <name type="scientific">Amycolatopsis decaplanina DSM 44594</name>
    <dbReference type="NCBI Taxonomy" id="1284240"/>
    <lineage>
        <taxon>Bacteria</taxon>
        <taxon>Bacillati</taxon>
        <taxon>Actinomycetota</taxon>
        <taxon>Actinomycetes</taxon>
        <taxon>Pseudonocardiales</taxon>
        <taxon>Pseudonocardiaceae</taxon>
        <taxon>Amycolatopsis</taxon>
    </lineage>
</organism>
<dbReference type="Gene3D" id="3.40.50.300">
    <property type="entry name" value="P-loop containing nucleotide triphosphate hydrolases"/>
    <property type="match status" value="1"/>
</dbReference>
<feature type="domain" description="ATPase AAA-3" evidence="4">
    <location>
        <begin position="54"/>
        <end position="184"/>
    </location>
</feature>
<dbReference type="PANTHER" id="PTHR42759:SF1">
    <property type="entry name" value="MAGNESIUM-CHELATASE SUBUNIT CHLD"/>
    <property type="match status" value="1"/>
</dbReference>
<dbReference type="PATRIC" id="fig|1284240.4.peg.3956"/>
<dbReference type="SUPFAM" id="SSF52540">
    <property type="entry name" value="P-loop containing nucleoside triphosphate hydrolases"/>
    <property type="match status" value="1"/>
</dbReference>
<name>M2Y730_9PSEU</name>
<dbReference type="Proteomes" id="UP000054226">
    <property type="component" value="Unassembled WGS sequence"/>
</dbReference>
<protein>
    <submittedName>
        <fullName evidence="6">MoxR-like ATPase</fullName>
    </submittedName>
</protein>
<dbReference type="InterPro" id="IPR011703">
    <property type="entry name" value="ATPase_AAA-3"/>
</dbReference>
<evidence type="ECO:0000259" key="5">
    <source>
        <dbReference type="Pfam" id="PF17863"/>
    </source>
</evidence>
<accession>M2Y730</accession>
<comment type="similarity">
    <text evidence="3">Belongs to the MoxR family.</text>
</comment>
<dbReference type="InterPro" id="IPR050764">
    <property type="entry name" value="CbbQ/NirQ/NorQ/GpvN"/>
</dbReference>
<dbReference type="EMBL" id="AOHO01000058">
    <property type="protein sequence ID" value="EME57405.1"/>
    <property type="molecule type" value="Genomic_DNA"/>
</dbReference>
<evidence type="ECO:0000256" key="1">
    <source>
        <dbReference type="ARBA" id="ARBA00022741"/>
    </source>
</evidence>
<dbReference type="Pfam" id="PF17863">
    <property type="entry name" value="AAA_lid_2"/>
    <property type="match status" value="1"/>
</dbReference>
<dbReference type="PIRSF" id="PIRSF002849">
    <property type="entry name" value="AAA_ATPase_chaperone_MoxR_prd"/>
    <property type="match status" value="1"/>
</dbReference>
<keyword evidence="2" id="KW-0067">ATP-binding</keyword>
<sequence>MSTEQTGLTGQSSVDGAAEARAALIALRAEVGKAVVGNDAAVTGLIIALLCRGHVLLEGVPGVAKTLLVRALAAALDLETTRVQFTPDLMPGDITGSIVYDAHSGEFSFREGPVFTNLLLADEINRTPPKTQSSLLEAMEERQVSSDGKTRLLPDPFIVIATQNPVEYEGTYPLPEAQLDRFLLKLTMPMPSREDEFGILSRHAQGFDPRDLAAAGVTPVAGAAQLDAARRAVAGVTVRPEVLAYIVDVCRATRSLPSVRLGVSPRGATALLAATRAWAWLAGRDYATPDDVKALARPSLRHRLDLRPEAELEGATADGVLDRVLASVPVPR</sequence>
<dbReference type="InterPro" id="IPR041628">
    <property type="entry name" value="ChlI/MoxR_AAA_lid"/>
</dbReference>
<dbReference type="Pfam" id="PF07726">
    <property type="entry name" value="AAA_3"/>
    <property type="match status" value="1"/>
</dbReference>
<evidence type="ECO:0000256" key="2">
    <source>
        <dbReference type="ARBA" id="ARBA00022840"/>
    </source>
</evidence>